<sequence>MIAIPNECLSEIFNNFQDCYKILFSCLLVNRQWCRNIVPILWNNPLKDFRDVRIIKTYLLSLNAEEQAQLSPFGIMFPNDPKPLFDYTAYTTSIVDYNLCEGIKNWLDGEGRGITYYSKYDDYERIVRVIKSSLISMLLRKSKNLKLVDFYETVNDKIMMALVEILYRSAAIKNLNICFDNLESKEGKMLVEALHRNITPEYLRINDNQLGINEGRTNYVKFDFTEPWLSVTYNKNEEYHGIYLNSLYATGSLPTSIDGGIPKCKKIEITCESHDQGWSSYPQDQGTYNNSWTWGEISIIPNQNNDLRGHLIENESTTRYNVYTNKHAVKDWQTHNFVFLSDHPLVQSLQPGDIVGLYIRSCYPGWCNYIKRAEIKFYYTV</sequence>
<keyword evidence="2" id="KW-1185">Reference proteome</keyword>
<dbReference type="Gene3D" id="3.80.10.10">
    <property type="entry name" value="Ribonuclease Inhibitor"/>
    <property type="match status" value="1"/>
</dbReference>
<accession>A0A8H4ESC0</accession>
<protein>
    <recommendedName>
        <fullName evidence="3">F-box domain-containing protein</fullName>
    </recommendedName>
</protein>
<dbReference type="Proteomes" id="UP000439903">
    <property type="component" value="Unassembled WGS sequence"/>
</dbReference>
<dbReference type="EMBL" id="WTPW01000118">
    <property type="protein sequence ID" value="KAF0545733.1"/>
    <property type="molecule type" value="Genomic_DNA"/>
</dbReference>
<proteinExistence type="predicted"/>
<evidence type="ECO:0000313" key="1">
    <source>
        <dbReference type="EMBL" id="KAF0545733.1"/>
    </source>
</evidence>
<dbReference type="OrthoDB" id="66095at2759"/>
<reference evidence="1 2" key="1">
    <citation type="journal article" date="2019" name="Environ. Microbiol.">
        <title>At the nexus of three kingdoms: the genome of the mycorrhizal fungus Gigaspora margarita provides insights into plant, endobacterial and fungal interactions.</title>
        <authorList>
            <person name="Venice F."/>
            <person name="Ghignone S."/>
            <person name="Salvioli di Fossalunga A."/>
            <person name="Amselem J."/>
            <person name="Novero M."/>
            <person name="Xianan X."/>
            <person name="Sedzielewska Toro K."/>
            <person name="Morin E."/>
            <person name="Lipzen A."/>
            <person name="Grigoriev I.V."/>
            <person name="Henrissat B."/>
            <person name="Martin F.M."/>
            <person name="Bonfante P."/>
        </authorList>
    </citation>
    <scope>NUCLEOTIDE SEQUENCE [LARGE SCALE GENOMIC DNA]</scope>
    <source>
        <strain evidence="1 2">BEG34</strain>
    </source>
</reference>
<evidence type="ECO:0000313" key="2">
    <source>
        <dbReference type="Proteomes" id="UP000439903"/>
    </source>
</evidence>
<organism evidence="1 2">
    <name type="scientific">Gigaspora margarita</name>
    <dbReference type="NCBI Taxonomy" id="4874"/>
    <lineage>
        <taxon>Eukaryota</taxon>
        <taxon>Fungi</taxon>
        <taxon>Fungi incertae sedis</taxon>
        <taxon>Mucoromycota</taxon>
        <taxon>Glomeromycotina</taxon>
        <taxon>Glomeromycetes</taxon>
        <taxon>Diversisporales</taxon>
        <taxon>Gigasporaceae</taxon>
        <taxon>Gigaspora</taxon>
    </lineage>
</organism>
<name>A0A8H4ESC0_GIGMA</name>
<evidence type="ECO:0008006" key="3">
    <source>
        <dbReference type="Google" id="ProtNLM"/>
    </source>
</evidence>
<dbReference type="AlphaFoldDB" id="A0A8H4ESC0"/>
<comment type="caution">
    <text evidence="1">The sequence shown here is derived from an EMBL/GenBank/DDBJ whole genome shotgun (WGS) entry which is preliminary data.</text>
</comment>
<dbReference type="InterPro" id="IPR032675">
    <property type="entry name" value="LRR_dom_sf"/>
</dbReference>
<dbReference type="SUPFAM" id="SSF52047">
    <property type="entry name" value="RNI-like"/>
    <property type="match status" value="1"/>
</dbReference>
<gene>
    <name evidence="1" type="ORF">F8M41_002020</name>
</gene>